<evidence type="ECO:0000259" key="7">
    <source>
        <dbReference type="PROSITE" id="PS51352"/>
    </source>
</evidence>
<dbReference type="SUPFAM" id="SSF52833">
    <property type="entry name" value="Thioredoxin-like"/>
    <property type="match status" value="1"/>
</dbReference>
<evidence type="ECO:0000256" key="1">
    <source>
        <dbReference type="ARBA" id="ARBA00022559"/>
    </source>
</evidence>
<dbReference type="CDD" id="cd03014">
    <property type="entry name" value="PRX_Atyp2cys"/>
    <property type="match status" value="1"/>
</dbReference>
<proteinExistence type="inferred from homology"/>
<dbReference type="Pfam" id="PF08534">
    <property type="entry name" value="Redoxin"/>
    <property type="match status" value="1"/>
</dbReference>
<dbReference type="EMBL" id="CP002452">
    <property type="protein sequence ID" value="ADV47319.1"/>
    <property type="molecule type" value="Genomic_DNA"/>
</dbReference>
<reference evidence="8 9" key="1">
    <citation type="journal article" date="2011" name="Stand. Genomic Sci.">
        <title>Complete genome sequence of Nitratifractor salsuginis type strain (E9I37-1).</title>
        <authorList>
            <person name="Anderson I."/>
            <person name="Sikorski J."/>
            <person name="Zeytun A."/>
            <person name="Nolan M."/>
            <person name="Lapidus A."/>
            <person name="Lucas S."/>
            <person name="Hammon N."/>
            <person name="Deshpande S."/>
            <person name="Cheng J.F."/>
            <person name="Tapia R."/>
            <person name="Han C."/>
            <person name="Goodwin L."/>
            <person name="Pitluck S."/>
            <person name="Liolios K."/>
            <person name="Pagani I."/>
            <person name="Ivanova N."/>
            <person name="Huntemann M."/>
            <person name="Mavromatis K."/>
            <person name="Ovchinikova G."/>
            <person name="Pati A."/>
            <person name="Chen A."/>
            <person name="Palaniappan K."/>
            <person name="Land M."/>
            <person name="Hauser L."/>
            <person name="Brambilla E.M."/>
            <person name="Ngatchou-Djao O.D."/>
            <person name="Rohde M."/>
            <person name="Tindall B.J."/>
            <person name="Goker M."/>
            <person name="Detter J.C."/>
            <person name="Woyke T."/>
            <person name="Bristow J."/>
            <person name="Eisen J.A."/>
            <person name="Markowitz V."/>
            <person name="Hugenholtz P."/>
            <person name="Klenk H.P."/>
            <person name="Kyrpides N.C."/>
        </authorList>
    </citation>
    <scope>NUCLEOTIDE SEQUENCE [LARGE SCALE GENOMIC DNA]</scope>
    <source>
        <strain evidence="9">DSM 16511 / JCM 12458 / E9I37-1</strain>
    </source>
</reference>
<name>E6X3A6_NITSE</name>
<keyword evidence="5 6" id="KW-0676">Redox-active center</keyword>
<evidence type="ECO:0000313" key="8">
    <source>
        <dbReference type="EMBL" id="ADV47319.1"/>
    </source>
</evidence>
<dbReference type="STRING" id="749222.Nitsa_2078"/>
<feature type="disulfide bond" description="Redox-active" evidence="6">
    <location>
        <begin position="61"/>
        <end position="95"/>
    </location>
</feature>
<dbReference type="HOGENOM" id="CLU_042529_12_2_7"/>
<keyword evidence="9" id="KW-1185">Reference proteome</keyword>
<dbReference type="RefSeq" id="WP_013555004.1">
    <property type="nucleotide sequence ID" value="NC_014935.1"/>
</dbReference>
<comment type="function">
    <text evidence="6">Thiol-specific peroxidase that catalyzes the reduction of hydrogen peroxide and organic hydroperoxides to water and alcohols, respectively. Plays a role in cell protection against oxidative stress by detoxifying peroxides.</text>
</comment>
<comment type="catalytic activity">
    <reaction evidence="6">
        <text>a hydroperoxide + [thioredoxin]-dithiol = an alcohol + [thioredoxin]-disulfide + H2O</text>
        <dbReference type="Rhea" id="RHEA:62620"/>
        <dbReference type="Rhea" id="RHEA-COMP:10698"/>
        <dbReference type="Rhea" id="RHEA-COMP:10700"/>
        <dbReference type="ChEBI" id="CHEBI:15377"/>
        <dbReference type="ChEBI" id="CHEBI:29950"/>
        <dbReference type="ChEBI" id="CHEBI:30879"/>
        <dbReference type="ChEBI" id="CHEBI:35924"/>
        <dbReference type="ChEBI" id="CHEBI:50058"/>
        <dbReference type="EC" id="1.11.1.24"/>
    </reaction>
</comment>
<feature type="active site" description="Cysteine sulfenic acid (-SOH) intermediate" evidence="6">
    <location>
        <position position="61"/>
    </location>
</feature>
<evidence type="ECO:0000256" key="2">
    <source>
        <dbReference type="ARBA" id="ARBA00022862"/>
    </source>
</evidence>
<dbReference type="eggNOG" id="COG2077">
    <property type="taxonomic scope" value="Bacteria"/>
</dbReference>
<comment type="subunit">
    <text evidence="6">Homodimer.</text>
</comment>
<dbReference type="PROSITE" id="PS01265">
    <property type="entry name" value="TPX"/>
    <property type="match status" value="1"/>
</dbReference>
<dbReference type="HAMAP" id="MF_00269">
    <property type="entry name" value="Tpx"/>
    <property type="match status" value="1"/>
</dbReference>
<keyword evidence="1 6" id="KW-0575">Peroxidase</keyword>
<sequence>MATVTLKGNEVKLAGKEKNVGDKAPEVQVVKSDDLSDITVGGAKENAQLIIAVPSLDTPICAMETSKFNQEAAGIEGLEVTVVSMDLPFAAKRFCSTEGIENLTVASDYRNKDFANEYGVLIAEGPLAGVTARAIFVIDRDGNIVYKQLVPEITEEPNYQEALEAAKAAAAK</sequence>
<evidence type="ECO:0000256" key="3">
    <source>
        <dbReference type="ARBA" id="ARBA00023002"/>
    </source>
</evidence>
<evidence type="ECO:0000256" key="6">
    <source>
        <dbReference type="HAMAP-Rule" id="MF_00269"/>
    </source>
</evidence>
<reference evidence="9" key="2">
    <citation type="submission" date="2011-01" db="EMBL/GenBank/DDBJ databases">
        <title>The complete genome of Nitratifractor salsuginis DSM 16511.</title>
        <authorList>
            <consortium name="US DOE Joint Genome Institute (JGI-PGF)"/>
            <person name="Lucas S."/>
            <person name="Copeland A."/>
            <person name="Lapidus A."/>
            <person name="Bruce D."/>
            <person name="Goodwin L."/>
            <person name="Pitluck S."/>
            <person name="Kyrpides N."/>
            <person name="Mavromatis K."/>
            <person name="Ivanova N."/>
            <person name="Mikhailova N."/>
            <person name="Zeytun A."/>
            <person name="Detter J.C."/>
            <person name="Tapia R."/>
            <person name="Han C."/>
            <person name="Land M."/>
            <person name="Hauser L."/>
            <person name="Markowitz V."/>
            <person name="Cheng J.-F."/>
            <person name="Hugenholtz P."/>
            <person name="Woyke T."/>
            <person name="Wu D."/>
            <person name="Tindall B."/>
            <person name="Schuetze A."/>
            <person name="Brambilla E."/>
            <person name="Klenk H.-P."/>
            <person name="Eisen J.A."/>
        </authorList>
    </citation>
    <scope>NUCLEOTIDE SEQUENCE [LARGE SCALE GENOMIC DNA]</scope>
    <source>
        <strain evidence="9">DSM 16511 / JCM 12458 / E9I37-1</strain>
    </source>
</reference>
<comment type="similarity">
    <text evidence="6">Belongs to the peroxiredoxin family. Tpx subfamily.</text>
</comment>
<keyword evidence="2 6" id="KW-0049">Antioxidant</keyword>
<dbReference type="EC" id="1.11.1.24" evidence="6"/>
<protein>
    <recommendedName>
        <fullName evidence="6">Thiol peroxidase</fullName>
        <shortName evidence="6">Tpx</shortName>
        <ecNumber evidence="6">1.11.1.24</ecNumber>
    </recommendedName>
    <alternativeName>
        <fullName evidence="6">Peroxiredoxin tpx</fullName>
        <shortName evidence="6">Prx</shortName>
    </alternativeName>
    <alternativeName>
        <fullName evidence="6">Thioredoxin peroxidase</fullName>
    </alternativeName>
    <alternativeName>
        <fullName evidence="6">Thioredoxin-dependent peroxiredoxin</fullName>
    </alternativeName>
</protein>
<dbReference type="InterPro" id="IPR002065">
    <property type="entry name" value="TPX"/>
</dbReference>
<dbReference type="Proteomes" id="UP000008633">
    <property type="component" value="Chromosome"/>
</dbReference>
<dbReference type="InterPro" id="IPR013766">
    <property type="entry name" value="Thioredoxin_domain"/>
</dbReference>
<dbReference type="KEGG" id="nsa:Nitsa_2078"/>
<dbReference type="AlphaFoldDB" id="E6X3A6"/>
<accession>E6X3A6</accession>
<keyword evidence="4 6" id="KW-1015">Disulfide bond</keyword>
<dbReference type="PANTHER" id="PTHR43110:SF1">
    <property type="entry name" value="THIOL PEROXIDASE"/>
    <property type="match status" value="1"/>
</dbReference>
<dbReference type="OrthoDB" id="9781543at2"/>
<evidence type="ECO:0000313" key="9">
    <source>
        <dbReference type="Proteomes" id="UP000008633"/>
    </source>
</evidence>
<dbReference type="PROSITE" id="PS51352">
    <property type="entry name" value="THIOREDOXIN_2"/>
    <property type="match status" value="1"/>
</dbReference>
<dbReference type="InterPro" id="IPR013740">
    <property type="entry name" value="Redoxin"/>
</dbReference>
<dbReference type="InterPro" id="IPR018219">
    <property type="entry name" value="Tpx_CS"/>
</dbReference>
<dbReference type="InterPro" id="IPR036249">
    <property type="entry name" value="Thioredoxin-like_sf"/>
</dbReference>
<dbReference type="InterPro" id="IPR050455">
    <property type="entry name" value="Tpx_Peroxidase_subfamily"/>
</dbReference>
<evidence type="ECO:0000256" key="4">
    <source>
        <dbReference type="ARBA" id="ARBA00023157"/>
    </source>
</evidence>
<organism evidence="8 9">
    <name type="scientific">Nitratifractor salsuginis (strain DSM 16511 / JCM 12458 / E9I37-1)</name>
    <dbReference type="NCBI Taxonomy" id="749222"/>
    <lineage>
        <taxon>Bacteria</taxon>
        <taxon>Pseudomonadati</taxon>
        <taxon>Campylobacterota</taxon>
        <taxon>Epsilonproteobacteria</taxon>
        <taxon>Campylobacterales</taxon>
        <taxon>Sulfurovaceae</taxon>
        <taxon>Nitratifractor</taxon>
    </lineage>
</organism>
<gene>
    <name evidence="6" type="primary">tpx</name>
    <name evidence="8" type="ordered locus">Nitsa_2078</name>
</gene>
<dbReference type="NCBIfam" id="NF001808">
    <property type="entry name" value="PRK00522.1"/>
    <property type="match status" value="1"/>
</dbReference>
<keyword evidence="3 6" id="KW-0560">Oxidoreductase</keyword>
<evidence type="ECO:0000256" key="5">
    <source>
        <dbReference type="ARBA" id="ARBA00023284"/>
    </source>
</evidence>
<feature type="domain" description="Thioredoxin" evidence="7">
    <location>
        <begin position="18"/>
        <end position="171"/>
    </location>
</feature>
<dbReference type="PANTHER" id="PTHR43110">
    <property type="entry name" value="THIOL PEROXIDASE"/>
    <property type="match status" value="1"/>
</dbReference>
<comment type="miscellaneous">
    <text evidence="6">The active site is a conserved redox-active cysteine residue, the peroxidatic cysteine (C(P)), which makes the nucleophilic attack on the peroxide substrate. The peroxide oxidizes the C(P)-SH to cysteine sulfenic acid (C(P)-SOH), which then reacts with another cysteine residue, the resolving cysteine (C(R)), to form a disulfide bridge. The disulfide is subsequently reduced by an appropriate electron donor to complete the catalytic cycle. In this atypical 2-Cys peroxiredoxin, C(R) is present in the same subunit to form an intramolecular disulfide. The disulfide is subsequently reduced by thioredoxin.</text>
</comment>
<dbReference type="Gene3D" id="3.40.30.10">
    <property type="entry name" value="Glutaredoxin"/>
    <property type="match status" value="1"/>
</dbReference>
<dbReference type="GO" id="GO:0008379">
    <property type="term" value="F:thioredoxin peroxidase activity"/>
    <property type="evidence" value="ECO:0007669"/>
    <property type="project" value="UniProtKB-UniRule"/>
</dbReference>